<proteinExistence type="predicted"/>
<name>A0A9W5Y734_9FIRM</name>
<dbReference type="AlphaFoldDB" id="A0A9W5Y734"/>
<dbReference type="EMBL" id="BRLB01000001">
    <property type="protein sequence ID" value="GKX27637.1"/>
    <property type="molecule type" value="Genomic_DNA"/>
</dbReference>
<organism evidence="1 2">
    <name type="scientific">Vallitalea longa</name>
    <dbReference type="NCBI Taxonomy" id="2936439"/>
    <lineage>
        <taxon>Bacteria</taxon>
        <taxon>Bacillati</taxon>
        <taxon>Bacillota</taxon>
        <taxon>Clostridia</taxon>
        <taxon>Lachnospirales</taxon>
        <taxon>Vallitaleaceae</taxon>
        <taxon>Vallitalea</taxon>
    </lineage>
</organism>
<gene>
    <name evidence="1" type="ORF">SH1V18_01170</name>
</gene>
<evidence type="ECO:0000313" key="1">
    <source>
        <dbReference type="EMBL" id="GKX27637.1"/>
    </source>
</evidence>
<accession>A0A9W5Y734</accession>
<protein>
    <submittedName>
        <fullName evidence="1">Uncharacterized protein</fullName>
    </submittedName>
</protein>
<dbReference type="Proteomes" id="UP001144256">
    <property type="component" value="Unassembled WGS sequence"/>
</dbReference>
<keyword evidence="2" id="KW-1185">Reference proteome</keyword>
<evidence type="ECO:0000313" key="2">
    <source>
        <dbReference type="Proteomes" id="UP001144256"/>
    </source>
</evidence>
<dbReference type="RefSeq" id="WP_281811124.1">
    <property type="nucleotide sequence ID" value="NZ_BRLB01000001.1"/>
</dbReference>
<sequence length="249" mass="30377">MLDIQNYLDDISNIQLNIQEIHMLYKINYPIVIVKDDNCYIFDKSNGTNYSFIKEFKAVMHIPDDIAACFYLDNYYKKYCCIIGYKLIFEKNFPIVCFHEMVHCYQGMTVEEDIKNKLKIYDENSPMWEINYKFKYNEENFINYFKDYINALNNEKLETVKVKRKLLLQHLNECDREYFIWQEWKEGFARFIENKVRKKVGYDENNSGQESPYSRISFYRSGDLYTNQLYEYNFETMNIEELYVKLNEF</sequence>
<reference evidence="1" key="1">
    <citation type="submission" date="2022-06" db="EMBL/GenBank/DDBJ databases">
        <title>Vallitalea longa sp. nov., an anaerobic bacterium isolated from marine sediment.</title>
        <authorList>
            <person name="Hirano S."/>
            <person name="Terahara T."/>
            <person name="Mori K."/>
            <person name="Hamada M."/>
            <person name="Matsumoto R."/>
            <person name="Kobayashi T."/>
        </authorList>
    </citation>
    <scope>NUCLEOTIDE SEQUENCE</scope>
    <source>
        <strain evidence="1">SH18-1</strain>
    </source>
</reference>
<comment type="caution">
    <text evidence="1">The sequence shown here is derived from an EMBL/GenBank/DDBJ whole genome shotgun (WGS) entry which is preliminary data.</text>
</comment>